<keyword evidence="2" id="KW-1185">Reference proteome</keyword>
<comment type="caution">
    <text evidence="1">The sequence shown here is derived from an EMBL/GenBank/DDBJ whole genome shotgun (WGS) entry which is preliminary data.</text>
</comment>
<sequence>MSYLPQFAFFYADENHAPISYIVVQDGYDYLTTDDGLYCLINNNLVVIVNPTGQEQMMIHSYDGRKSMDVAAPAATAPTVPLGERYCA</sequence>
<reference evidence="1 2" key="1">
    <citation type="submission" date="2020-02" db="EMBL/GenBank/DDBJ databases">
        <title>Sequencing the genomes of 1000 actinobacteria strains.</title>
        <authorList>
            <person name="Klenk H.-P."/>
        </authorList>
    </citation>
    <scope>NUCLEOTIDE SEQUENCE [LARGE SCALE GENOMIC DNA]</scope>
    <source>
        <strain evidence="1 2">DSM 19609</strain>
    </source>
</reference>
<protein>
    <submittedName>
        <fullName evidence="1">Uncharacterized protein</fullName>
    </submittedName>
</protein>
<dbReference type="Proteomes" id="UP000749311">
    <property type="component" value="Unassembled WGS sequence"/>
</dbReference>
<name>A0ABX0SGD0_9ACTN</name>
<evidence type="ECO:0000313" key="1">
    <source>
        <dbReference type="EMBL" id="NIH57452.1"/>
    </source>
</evidence>
<evidence type="ECO:0000313" key="2">
    <source>
        <dbReference type="Proteomes" id="UP000749311"/>
    </source>
</evidence>
<organism evidence="1 2">
    <name type="scientific">Brooklawnia cerclae</name>
    <dbReference type="NCBI Taxonomy" id="349934"/>
    <lineage>
        <taxon>Bacteria</taxon>
        <taxon>Bacillati</taxon>
        <taxon>Actinomycetota</taxon>
        <taxon>Actinomycetes</taxon>
        <taxon>Propionibacteriales</taxon>
        <taxon>Propionibacteriaceae</taxon>
        <taxon>Brooklawnia</taxon>
    </lineage>
</organism>
<dbReference type="RefSeq" id="WP_167167172.1">
    <property type="nucleotide sequence ID" value="NZ_BAAAOO010000016.1"/>
</dbReference>
<dbReference type="EMBL" id="JAAMOZ010000001">
    <property type="protein sequence ID" value="NIH57452.1"/>
    <property type="molecule type" value="Genomic_DNA"/>
</dbReference>
<gene>
    <name evidence="1" type="ORF">FB473_002097</name>
</gene>
<accession>A0ABX0SGD0</accession>
<proteinExistence type="predicted"/>